<dbReference type="PANTHER" id="PTHR12226:SF2">
    <property type="entry name" value="MANNOSE-P-DOLICHOL UTILIZATION DEFECT 1 PROTEIN"/>
    <property type="match status" value="1"/>
</dbReference>
<gene>
    <name evidence="4" type="ORF">MPOL1434_LOCUS3495</name>
</gene>
<keyword evidence="1" id="KW-0813">Transport</keyword>
<evidence type="ECO:0000256" key="2">
    <source>
        <dbReference type="ARBA" id="ARBA00022737"/>
    </source>
</evidence>
<name>A0A7S0AK72_9STRA</name>
<evidence type="ECO:0000256" key="1">
    <source>
        <dbReference type="ARBA" id="ARBA00022448"/>
    </source>
</evidence>
<sequence length="261" mass="28898">MQLYDYFIFRSIAEWAWAGSDSDEVEPQICLDAFPFLPGACFASLIVKGLGIGIILGACLNKAPLFINVLKTKSVAGLSTGAIYGEAIMYCNSAFYGILRANPFTAYGENLVVALQTVIMVTFIWKYREPIVTMPQRLLAAGAFATYCFVVFKVLTPEQYPLLVTSNLPVLVYSRGSQVIETFSLKHTGTNSIITTGMNLLGSAIRIVTTIQEIGWDMALLRGYMLSAFLNVVLVLQFFIYKDNTTKFLADLKVKKDKKSE</sequence>
<feature type="transmembrane region" description="Helical" evidence="3">
    <location>
        <begin position="223"/>
        <end position="241"/>
    </location>
</feature>
<dbReference type="PANTHER" id="PTHR12226">
    <property type="entry name" value="MANNOSE-P-DOLICHOL UTILIZATION DEFECT 1 LEC35 -RELATED"/>
    <property type="match status" value="1"/>
</dbReference>
<evidence type="ECO:0008006" key="5">
    <source>
        <dbReference type="Google" id="ProtNLM"/>
    </source>
</evidence>
<feature type="transmembrane region" description="Helical" evidence="3">
    <location>
        <begin position="105"/>
        <end position="125"/>
    </location>
</feature>
<keyword evidence="2" id="KW-0677">Repeat</keyword>
<proteinExistence type="predicted"/>
<keyword evidence="3" id="KW-0472">Membrane</keyword>
<keyword evidence="3" id="KW-1133">Transmembrane helix</keyword>
<evidence type="ECO:0000313" key="4">
    <source>
        <dbReference type="EMBL" id="CAD8365564.1"/>
    </source>
</evidence>
<feature type="transmembrane region" description="Helical" evidence="3">
    <location>
        <begin position="81"/>
        <end position="99"/>
    </location>
</feature>
<feature type="transmembrane region" description="Helical" evidence="3">
    <location>
        <begin position="137"/>
        <end position="155"/>
    </location>
</feature>
<dbReference type="AlphaFoldDB" id="A0A7S0AK72"/>
<organism evidence="4">
    <name type="scientific">Minutocellus polymorphus</name>
    <dbReference type="NCBI Taxonomy" id="265543"/>
    <lineage>
        <taxon>Eukaryota</taxon>
        <taxon>Sar</taxon>
        <taxon>Stramenopiles</taxon>
        <taxon>Ochrophyta</taxon>
        <taxon>Bacillariophyta</taxon>
        <taxon>Mediophyceae</taxon>
        <taxon>Cymatosirophycidae</taxon>
        <taxon>Cymatosirales</taxon>
        <taxon>Cymatosiraceae</taxon>
        <taxon>Minutocellus</taxon>
    </lineage>
</organism>
<reference evidence="4" key="1">
    <citation type="submission" date="2021-01" db="EMBL/GenBank/DDBJ databases">
        <authorList>
            <person name="Corre E."/>
            <person name="Pelletier E."/>
            <person name="Niang G."/>
            <person name="Scheremetjew M."/>
            <person name="Finn R."/>
            <person name="Kale V."/>
            <person name="Holt S."/>
            <person name="Cochrane G."/>
            <person name="Meng A."/>
            <person name="Brown T."/>
            <person name="Cohen L."/>
        </authorList>
    </citation>
    <scope>NUCLEOTIDE SEQUENCE</scope>
    <source>
        <strain evidence="4">CCMP3303</strain>
    </source>
</reference>
<accession>A0A7S0AK72</accession>
<keyword evidence="3" id="KW-0812">Transmembrane</keyword>
<dbReference type="EMBL" id="HBEJ01005958">
    <property type="protein sequence ID" value="CAD8365564.1"/>
    <property type="molecule type" value="Transcribed_RNA"/>
</dbReference>
<protein>
    <recommendedName>
        <fullName evidence="5">Mannose-P-dolichol utilization defect 1 protein homolog</fullName>
    </recommendedName>
</protein>
<dbReference type="Gene3D" id="1.20.1280.290">
    <property type="match status" value="2"/>
</dbReference>
<evidence type="ECO:0000256" key="3">
    <source>
        <dbReference type="SAM" id="Phobius"/>
    </source>
</evidence>
<dbReference type="InterPro" id="IPR016817">
    <property type="entry name" value="MannP-dilichol_defect-1"/>
</dbReference>
<feature type="transmembrane region" description="Helical" evidence="3">
    <location>
        <begin position="36"/>
        <end position="60"/>
    </location>
</feature>